<dbReference type="Gene3D" id="3.20.20.370">
    <property type="entry name" value="Glycoside hydrolase/deacetylase"/>
    <property type="match status" value="1"/>
</dbReference>
<organism evidence="1 2">
    <name type="scientific">Marinilabilia rubra</name>
    <dbReference type="NCBI Taxonomy" id="2162893"/>
    <lineage>
        <taxon>Bacteria</taxon>
        <taxon>Pseudomonadati</taxon>
        <taxon>Bacteroidota</taxon>
        <taxon>Bacteroidia</taxon>
        <taxon>Marinilabiliales</taxon>
        <taxon>Marinilabiliaceae</taxon>
        <taxon>Marinilabilia</taxon>
    </lineage>
</organism>
<dbReference type="Proteomes" id="UP000244956">
    <property type="component" value="Unassembled WGS sequence"/>
</dbReference>
<sequence length="230" mass="26505">MKVAITIDVDWAPDKVLEHTLKLFSKAGVPCTIFATHRTSLLSGLDQKQFEIGVHPNFNPLFDGDKRHPVDVVAPLREAFPGAMGIRSHSSLVSNVLVEMFGEMGFQYESNICLPYSKKLEVLPLWNGMMRIPFNWEDYLHFSFGKSFRDADLDFSEGLHILNFHPVHIFLNTETRERYEGARPFYQDPEHLYGYRNLGRGTATLLEGLLMKNYPFVKLEDIFHEQKVEI</sequence>
<dbReference type="SUPFAM" id="SSF88713">
    <property type="entry name" value="Glycoside hydrolase/deacetylase"/>
    <property type="match status" value="1"/>
</dbReference>
<dbReference type="AlphaFoldDB" id="A0A2U2BBC9"/>
<evidence type="ECO:0000313" key="2">
    <source>
        <dbReference type="Proteomes" id="UP000244956"/>
    </source>
</evidence>
<gene>
    <name evidence="1" type="ORF">DDZ16_05225</name>
</gene>
<dbReference type="GO" id="GO:0005975">
    <property type="term" value="P:carbohydrate metabolic process"/>
    <property type="evidence" value="ECO:0007669"/>
    <property type="project" value="InterPro"/>
</dbReference>
<comment type="caution">
    <text evidence="1">The sequence shown here is derived from an EMBL/GenBank/DDBJ whole genome shotgun (WGS) entry which is preliminary data.</text>
</comment>
<name>A0A2U2BBC9_9BACT</name>
<keyword evidence="2" id="KW-1185">Reference proteome</keyword>
<evidence type="ECO:0008006" key="3">
    <source>
        <dbReference type="Google" id="ProtNLM"/>
    </source>
</evidence>
<dbReference type="RefSeq" id="WP_109263383.1">
    <property type="nucleotide sequence ID" value="NZ_QEWP01000003.1"/>
</dbReference>
<dbReference type="Pfam" id="PF22537">
    <property type="entry name" value="WbmS-like"/>
    <property type="match status" value="1"/>
</dbReference>
<protein>
    <recommendedName>
        <fullName evidence="3">Polysaccharide deacetylase</fullName>
    </recommendedName>
</protein>
<evidence type="ECO:0000313" key="1">
    <source>
        <dbReference type="EMBL" id="PWE00343.1"/>
    </source>
</evidence>
<dbReference type="OrthoDB" id="9805877at2"/>
<dbReference type="InterPro" id="IPR054492">
    <property type="entry name" value="WbmS-like"/>
</dbReference>
<dbReference type="EMBL" id="QEWP01000003">
    <property type="protein sequence ID" value="PWE00343.1"/>
    <property type="molecule type" value="Genomic_DNA"/>
</dbReference>
<proteinExistence type="predicted"/>
<dbReference type="InterPro" id="IPR011330">
    <property type="entry name" value="Glyco_hydro/deAcase_b/a-brl"/>
</dbReference>
<reference evidence="1 2" key="1">
    <citation type="submission" date="2018-05" db="EMBL/GenBank/DDBJ databases">
        <title>Marinilabilia rubrum sp. nov., isolated from saltern sediment.</title>
        <authorList>
            <person name="Zhang R."/>
        </authorList>
    </citation>
    <scope>NUCLEOTIDE SEQUENCE [LARGE SCALE GENOMIC DNA]</scope>
    <source>
        <strain evidence="1 2">WTE16</strain>
    </source>
</reference>
<accession>A0A2U2BBC9</accession>